<keyword evidence="5" id="KW-1185">Reference proteome</keyword>
<evidence type="ECO:0000313" key="5">
    <source>
        <dbReference type="Proteomes" id="UP000289193"/>
    </source>
</evidence>
<evidence type="ECO:0008006" key="6">
    <source>
        <dbReference type="Google" id="ProtNLM"/>
    </source>
</evidence>
<evidence type="ECO:0000313" key="3">
    <source>
        <dbReference type="EMBL" id="RXK10543.1"/>
    </source>
</evidence>
<dbReference type="Proteomes" id="UP000253850">
    <property type="component" value="Chromosome"/>
</dbReference>
<reference evidence="3 5" key="1">
    <citation type="submission" date="2017-10" db="EMBL/GenBank/DDBJ databases">
        <title>Genomics of the genus Arcobacter.</title>
        <authorList>
            <person name="Perez-Cataluna A."/>
            <person name="Figueras M.J."/>
        </authorList>
    </citation>
    <scope>NUCLEOTIDE SEQUENCE [LARGE SCALE GENOMIC DNA]</scope>
    <source>
        <strain evidence="3 5">CECT 7835</strain>
    </source>
</reference>
<organism evidence="3 5">
    <name type="scientific">Halarcobacter bivalviorum</name>
    <dbReference type="NCBI Taxonomy" id="663364"/>
    <lineage>
        <taxon>Bacteria</taxon>
        <taxon>Pseudomonadati</taxon>
        <taxon>Campylobacterota</taxon>
        <taxon>Epsilonproteobacteria</taxon>
        <taxon>Campylobacterales</taxon>
        <taxon>Arcobacteraceae</taxon>
        <taxon>Halarcobacter</taxon>
    </lineage>
</organism>
<dbReference type="KEGG" id="hbv:ABIV_1540"/>
<dbReference type="RefSeq" id="WP_114839360.1">
    <property type="nucleotide sequence ID" value="NZ_CP031217.1"/>
</dbReference>
<feature type="region of interest" description="Disordered" evidence="1">
    <location>
        <begin position="17"/>
        <end position="36"/>
    </location>
</feature>
<dbReference type="EMBL" id="CP031217">
    <property type="protein sequence ID" value="AXH12533.1"/>
    <property type="molecule type" value="Genomic_DNA"/>
</dbReference>
<gene>
    <name evidence="2" type="ORF">ABIV_1540</name>
    <name evidence="3" type="ORF">CRV05_04495</name>
</gene>
<protein>
    <recommendedName>
        <fullName evidence="6">Hydrogenase-4 component G</fullName>
    </recommendedName>
</protein>
<reference evidence="2 4" key="2">
    <citation type="submission" date="2018-07" db="EMBL/GenBank/DDBJ databases">
        <title>Complete genome of the Arcobacter bivalviorum type strain LMG 26154.</title>
        <authorList>
            <person name="Miller W.G."/>
            <person name="Yee E."/>
            <person name="Bono J.L."/>
        </authorList>
    </citation>
    <scope>NUCLEOTIDE SEQUENCE [LARGE SCALE GENOMIC DNA]</scope>
    <source>
        <strain evidence="2 4">LMG 26154</strain>
    </source>
</reference>
<proteinExistence type="predicted"/>
<evidence type="ECO:0000313" key="2">
    <source>
        <dbReference type="EMBL" id="AXH12533.1"/>
    </source>
</evidence>
<dbReference type="Proteomes" id="UP000289193">
    <property type="component" value="Unassembled WGS sequence"/>
</dbReference>
<evidence type="ECO:0000256" key="1">
    <source>
        <dbReference type="SAM" id="MobiDB-lite"/>
    </source>
</evidence>
<accession>A0AAX2AB78</accession>
<evidence type="ECO:0000313" key="4">
    <source>
        <dbReference type="Proteomes" id="UP000253850"/>
    </source>
</evidence>
<feature type="compositionally biased region" description="Basic and acidic residues" evidence="1">
    <location>
        <begin position="23"/>
        <end position="36"/>
    </location>
</feature>
<dbReference type="AlphaFoldDB" id="A0AAX2AB78"/>
<dbReference type="EMBL" id="PDKM01000002">
    <property type="protein sequence ID" value="RXK10543.1"/>
    <property type="molecule type" value="Genomic_DNA"/>
</dbReference>
<sequence length="215" mass="23997">MEAVELNSKSFNKYDLQSNKSLSSERSEQKIDTNREYKENSIHNSAVNVSISMESIKVFLNIKSVELSQANTNAQNSLMNIINNTELYDFLSGKEIDGGFSLASIGYEGKPITKLSPEEAKELVSADGFFGIDKTSQRVSSFVIDLAGDNIEALREARKGIVQGFEEAEKMWGGNLPEISYQTQEKTLDIVDQKIAELLKTDAQKELENIEEVNQ</sequence>
<name>A0AAX2AB78_9BACT</name>